<keyword evidence="6 10" id="KW-0067">ATP-binding</keyword>
<evidence type="ECO:0000256" key="4">
    <source>
        <dbReference type="ARBA" id="ARBA00022598"/>
    </source>
</evidence>
<evidence type="ECO:0000313" key="11">
    <source>
        <dbReference type="Proteomes" id="UP000515154"/>
    </source>
</evidence>
<dbReference type="SUPFAM" id="SSF52374">
    <property type="entry name" value="Nucleotidylyl transferase"/>
    <property type="match status" value="1"/>
</dbReference>
<evidence type="ECO:0000256" key="6">
    <source>
        <dbReference type="ARBA" id="ARBA00022840"/>
    </source>
</evidence>
<dbReference type="InterPro" id="IPR002305">
    <property type="entry name" value="aa-tRNA-synth_Ic"/>
</dbReference>
<dbReference type="GO" id="GO:0004830">
    <property type="term" value="F:tryptophan-tRNA ligase activity"/>
    <property type="evidence" value="ECO:0007669"/>
    <property type="project" value="UniProtKB-EC"/>
</dbReference>
<reference evidence="12" key="1">
    <citation type="submission" date="2025-08" db="UniProtKB">
        <authorList>
            <consortium name="RefSeq"/>
        </authorList>
    </citation>
    <scope>IDENTIFICATION</scope>
</reference>
<comment type="similarity">
    <text evidence="2 10">Belongs to the class-I aminoacyl-tRNA synthetase family.</text>
</comment>
<protein>
    <recommendedName>
        <fullName evidence="3">tryptophan--tRNA ligase</fullName>
        <ecNumber evidence="3">6.1.1.2</ecNumber>
    </recommendedName>
    <alternativeName>
        <fullName evidence="9">Tryptophanyl-tRNA synthetase</fullName>
    </alternativeName>
</protein>
<dbReference type="FunFam" id="1.10.240.10:FF:000002">
    <property type="entry name" value="Tryptophan--tRNA ligase"/>
    <property type="match status" value="1"/>
</dbReference>
<dbReference type="AlphaFoldDB" id="A0A6P7TS75"/>
<evidence type="ECO:0000256" key="5">
    <source>
        <dbReference type="ARBA" id="ARBA00022741"/>
    </source>
</evidence>
<keyword evidence="11" id="KW-1185">Reference proteome</keyword>
<name>A0A6P7TS75_9MOLL</name>
<comment type="subcellular location">
    <subcellularLocation>
        <location evidence="1">Mitochondrion</location>
    </subcellularLocation>
</comment>
<dbReference type="EC" id="6.1.1.2" evidence="3"/>
<dbReference type="PANTHER" id="PTHR43766:SF1">
    <property type="entry name" value="TRYPTOPHAN--TRNA LIGASE, MITOCHONDRIAL"/>
    <property type="match status" value="1"/>
</dbReference>
<evidence type="ECO:0000256" key="1">
    <source>
        <dbReference type="ARBA" id="ARBA00004173"/>
    </source>
</evidence>
<keyword evidence="7 10" id="KW-0648">Protein biosynthesis</keyword>
<evidence type="ECO:0000313" key="12">
    <source>
        <dbReference type="RefSeq" id="XP_029655094.1"/>
    </source>
</evidence>
<dbReference type="PANTHER" id="PTHR43766">
    <property type="entry name" value="TRYPTOPHAN--TRNA LIGASE, MITOCHONDRIAL"/>
    <property type="match status" value="1"/>
</dbReference>
<gene>
    <name evidence="12" type="primary">LOC115228709</name>
</gene>
<evidence type="ECO:0000256" key="7">
    <source>
        <dbReference type="ARBA" id="ARBA00022917"/>
    </source>
</evidence>
<dbReference type="Gene3D" id="1.10.240.10">
    <property type="entry name" value="Tyrosyl-Transfer RNA Synthetase"/>
    <property type="match status" value="1"/>
</dbReference>
<evidence type="ECO:0000256" key="8">
    <source>
        <dbReference type="ARBA" id="ARBA00023146"/>
    </source>
</evidence>
<dbReference type="Proteomes" id="UP000515154">
    <property type="component" value="Unplaced"/>
</dbReference>
<evidence type="ECO:0000256" key="9">
    <source>
        <dbReference type="ARBA" id="ARBA00030268"/>
    </source>
</evidence>
<dbReference type="GO" id="GO:0005759">
    <property type="term" value="C:mitochondrial matrix"/>
    <property type="evidence" value="ECO:0007669"/>
    <property type="project" value="TreeGrafter"/>
</dbReference>
<keyword evidence="8 10" id="KW-0030">Aminoacyl-tRNA synthetase</keyword>
<dbReference type="GO" id="GO:0070183">
    <property type="term" value="P:mitochondrial tryptophanyl-tRNA aminoacylation"/>
    <property type="evidence" value="ECO:0007669"/>
    <property type="project" value="TreeGrafter"/>
</dbReference>
<dbReference type="GO" id="GO:0005524">
    <property type="term" value="F:ATP binding"/>
    <property type="evidence" value="ECO:0007669"/>
    <property type="project" value="UniProtKB-KW"/>
</dbReference>
<evidence type="ECO:0000256" key="10">
    <source>
        <dbReference type="RuleBase" id="RU363036"/>
    </source>
</evidence>
<dbReference type="InterPro" id="IPR050203">
    <property type="entry name" value="Trp-tRNA_synthetase"/>
</dbReference>
<accession>A0A6P7TS75</accession>
<keyword evidence="4 10" id="KW-0436">Ligase</keyword>
<keyword evidence="5 10" id="KW-0547">Nucleotide-binding</keyword>
<sequence length="188" mass="21057">MVPVGEDQRQHVELVGYVSRAFNEAFCCDLFASDFSIGIYSSAKIMSLRNPSVKMSKSADHPKATLSLFEDPADIFDKIRHSLTDSASNYISYDVESRPGLANLIDIYSNVVGRPVARIVEECGGIGIVQFKKNMAEELVEALKPFRERFHYLMGHKDHLEAVLEAGNEKARQVAQDTMDRVRFNVGL</sequence>
<dbReference type="RefSeq" id="XP_029655094.1">
    <property type="nucleotide sequence ID" value="XM_029799234.1"/>
</dbReference>
<dbReference type="KEGG" id="osn:115228709"/>
<organism evidence="11 12">
    <name type="scientific">Octopus sinensis</name>
    <name type="common">East Asian common octopus</name>
    <dbReference type="NCBI Taxonomy" id="2607531"/>
    <lineage>
        <taxon>Eukaryota</taxon>
        <taxon>Metazoa</taxon>
        <taxon>Spiralia</taxon>
        <taxon>Lophotrochozoa</taxon>
        <taxon>Mollusca</taxon>
        <taxon>Cephalopoda</taxon>
        <taxon>Coleoidea</taxon>
        <taxon>Octopodiformes</taxon>
        <taxon>Octopoda</taxon>
        <taxon>Incirrata</taxon>
        <taxon>Octopodidae</taxon>
        <taxon>Octopus</taxon>
    </lineage>
</organism>
<proteinExistence type="inferred from homology"/>
<evidence type="ECO:0000256" key="3">
    <source>
        <dbReference type="ARBA" id="ARBA00013161"/>
    </source>
</evidence>
<dbReference type="Pfam" id="PF00579">
    <property type="entry name" value="tRNA-synt_1b"/>
    <property type="match status" value="1"/>
</dbReference>
<evidence type="ECO:0000256" key="2">
    <source>
        <dbReference type="ARBA" id="ARBA00005594"/>
    </source>
</evidence>